<gene>
    <name evidence="1" type="ORF">G4Y79_11770</name>
</gene>
<protein>
    <submittedName>
        <fullName evidence="1">Lasso peptide biosynthesis PqqD family chaperone</fullName>
    </submittedName>
</protein>
<evidence type="ECO:0000313" key="2">
    <source>
        <dbReference type="Proteomes" id="UP000594468"/>
    </source>
</evidence>
<dbReference type="KEGG" id="pmet:G4Y79_11770"/>
<keyword evidence="2" id="KW-1185">Reference proteome</keyword>
<name>A0A7S8EDM4_9CHLR</name>
<organism evidence="1 2">
    <name type="scientific">Phototrophicus methaneseepsis</name>
    <dbReference type="NCBI Taxonomy" id="2710758"/>
    <lineage>
        <taxon>Bacteria</taxon>
        <taxon>Bacillati</taxon>
        <taxon>Chloroflexota</taxon>
        <taxon>Candidatus Thermofontia</taxon>
        <taxon>Phototrophicales</taxon>
        <taxon>Phototrophicaceae</taxon>
        <taxon>Phototrophicus</taxon>
    </lineage>
</organism>
<dbReference type="Pfam" id="PF05402">
    <property type="entry name" value="PqqD"/>
    <property type="match status" value="1"/>
</dbReference>
<dbReference type="InterPro" id="IPR041881">
    <property type="entry name" value="PqqD_sf"/>
</dbReference>
<accession>A0A7S8EDM4</accession>
<dbReference type="RefSeq" id="WP_195173074.1">
    <property type="nucleotide sequence ID" value="NZ_CP062983.1"/>
</dbReference>
<dbReference type="AlphaFoldDB" id="A0A7S8EDM4"/>
<evidence type="ECO:0000313" key="1">
    <source>
        <dbReference type="EMBL" id="QPC85011.1"/>
    </source>
</evidence>
<dbReference type="InterPro" id="IPR008792">
    <property type="entry name" value="PQQD"/>
</dbReference>
<dbReference type="EMBL" id="CP062983">
    <property type="protein sequence ID" value="QPC85011.1"/>
    <property type="molecule type" value="Genomic_DNA"/>
</dbReference>
<reference evidence="1 2" key="1">
    <citation type="submission" date="2020-02" db="EMBL/GenBank/DDBJ databases">
        <authorList>
            <person name="Zheng R.K."/>
            <person name="Sun C.M."/>
        </authorList>
    </citation>
    <scope>NUCLEOTIDE SEQUENCE [LARGE SCALE GENOMIC DNA]</scope>
    <source>
        <strain evidence="2">rifampicinis</strain>
    </source>
</reference>
<dbReference type="Gene3D" id="1.10.10.1150">
    <property type="entry name" value="Coenzyme PQQ synthesis protein D (PqqD)"/>
    <property type="match status" value="1"/>
</dbReference>
<dbReference type="NCBIfam" id="NF033536">
    <property type="entry name" value="lasso_PqqD_Bac"/>
    <property type="match status" value="1"/>
</dbReference>
<sequence>MITLKSSVVYNSQHVVATEVDQDVVILNSQSGKYFGLDEVGARVWELVQTPQRVEDIVETIYNEYDVDKQQCQEDLTLLLEQLQESGLVQVL</sequence>
<dbReference type="Proteomes" id="UP000594468">
    <property type="component" value="Chromosome"/>
</dbReference>
<proteinExistence type="predicted"/>